<dbReference type="OrthoDB" id="8326at10239"/>
<evidence type="ECO:0000313" key="19">
    <source>
        <dbReference type="EMBL" id="CAQ53917.1"/>
    </source>
</evidence>
<dbReference type="InterPro" id="IPR001530">
    <property type="entry name" value="Gemini_BR1"/>
</dbReference>
<dbReference type="GO" id="GO:0042025">
    <property type="term" value="C:host cell nucleus"/>
    <property type="evidence" value="ECO:0007669"/>
    <property type="project" value="UniProtKB-SubCell"/>
</dbReference>
<comment type="function">
    <text evidence="15">Binds to the genomic viral ssDNA, shuttles it into and out of the cell nucleus. Begomoviruses use 2 proteins to transport their DNA from cell to cell. The nuclear shuttle protein (NSP) shuttles it between nucleus and cytoplasm and the movement protein (MP) probably transports the DNA-NSP complex to the cell periphery and facilitates movement across the cell wall.</text>
</comment>
<evidence type="ECO:0000256" key="8">
    <source>
        <dbReference type="ARBA" id="ARBA00022562"/>
    </source>
</evidence>
<evidence type="ECO:0000256" key="1">
    <source>
        <dbReference type="ARBA" id="ARBA00004147"/>
    </source>
</evidence>
<dbReference type="GO" id="GO:0003697">
    <property type="term" value="F:single-stranded DNA binding"/>
    <property type="evidence" value="ECO:0007669"/>
    <property type="project" value="InterPro"/>
</dbReference>
<evidence type="ECO:0000256" key="16">
    <source>
        <dbReference type="ARBA" id="ARBA00026026"/>
    </source>
</evidence>
<protein>
    <recommendedName>
        <fullName evidence="5">Nuclear shuttle protein</fullName>
    </recommendedName>
    <alternativeName>
        <fullName evidence="17">Protein BR1</fullName>
    </alternativeName>
    <alternativeName>
        <fullName evidence="18">Protein BV1</fullName>
    </alternativeName>
</protein>
<dbReference type="Pfam" id="PF00844">
    <property type="entry name" value="Gemini_coat"/>
    <property type="match status" value="1"/>
</dbReference>
<gene>
    <name evidence="19" type="primary">bv1</name>
</gene>
<sequence length="255" mass="28834">MFNRNFRSPRTPRVFNSRFRFPLTPLRGGVKRRPYGATRKLNYDRVERPLSVNVLVERQHGPHMALSNNHDSTSFVGFPVRGINGDGRSKEYIKLMQLNVSGVLNVKAAQGDQPMEGNDKLTGLFVITILLDRKPFLPEGVNQLPSYAELFGPYSSAYVNQHVLDVHKQRFRILGCIKKYVTCSGGAYYAPFKLNVKLSHNRFPLWAAFKDVDPGNCGGNYKNIAKNAILVSYAFVGMDSLKVEPFVQFELKYLG</sequence>
<dbReference type="GO" id="GO:0046740">
    <property type="term" value="P:transport of virus in host, cell to cell"/>
    <property type="evidence" value="ECO:0007669"/>
    <property type="project" value="UniProtKB-KW"/>
</dbReference>
<evidence type="ECO:0000256" key="4">
    <source>
        <dbReference type="ARBA" id="ARBA00005789"/>
    </source>
</evidence>
<organism evidence="19 20">
    <name type="scientific">Rhynchosia yellow mosaic virus</name>
    <dbReference type="NCBI Taxonomy" id="529680"/>
    <lineage>
        <taxon>Viruses</taxon>
        <taxon>Monodnaviria</taxon>
        <taxon>Shotokuvirae</taxon>
        <taxon>Cressdnaviricota</taxon>
        <taxon>Repensiviricetes</taxon>
        <taxon>Geplafuvirales</taxon>
        <taxon>Geminiviridae</taxon>
        <taxon>Begomovirus</taxon>
        <taxon>Begomovirus rhynchosiaflavi</taxon>
    </lineage>
</organism>
<evidence type="ECO:0000256" key="12">
    <source>
        <dbReference type="ARBA" id="ARBA00023125"/>
    </source>
</evidence>
<keyword evidence="6" id="KW-0813">Transport</keyword>
<reference evidence="19 20" key="1">
    <citation type="journal article" date="2009" name="Virus Res.">
        <title>Molecular characterisation and infectivity of a "Legumovirus" (genus Begomovirus: family Geminiviridae) infecting the leguminous weed Rhynchosia minima in Pakistan.</title>
        <authorList>
            <person name="Ilyas M."/>
            <person name="Qazi J."/>
            <person name="Mansoor S."/>
            <person name="Briddon R.W."/>
        </authorList>
    </citation>
    <scope>NUCLEOTIDE SEQUENCE [LARGE SCALE GENOMIC DNA]</scope>
    <source>
        <tissue evidence="19">Leaf</tissue>
    </source>
</reference>
<evidence type="ECO:0000256" key="3">
    <source>
        <dbReference type="ARBA" id="ARBA00004501"/>
    </source>
</evidence>
<dbReference type="PRINTS" id="PR00225">
    <property type="entry name" value="GEMCOATBR1"/>
</dbReference>
<dbReference type="KEGG" id="vg:37619453"/>
<evidence type="ECO:0000256" key="5">
    <source>
        <dbReference type="ARBA" id="ARBA00014908"/>
    </source>
</evidence>
<keyword evidence="9" id="KW-0945">Host-virus interaction</keyword>
<evidence type="ECO:0000256" key="17">
    <source>
        <dbReference type="ARBA" id="ARBA00029578"/>
    </source>
</evidence>
<dbReference type="GO" id="GO:0043657">
    <property type="term" value="C:host cell"/>
    <property type="evidence" value="ECO:0007669"/>
    <property type="project" value="InterPro"/>
</dbReference>
<evidence type="ECO:0000256" key="18">
    <source>
        <dbReference type="ARBA" id="ARBA00029763"/>
    </source>
</evidence>
<keyword evidence="12" id="KW-0238">DNA-binding</keyword>
<evidence type="ECO:0000256" key="6">
    <source>
        <dbReference type="ARBA" id="ARBA00022448"/>
    </source>
</evidence>
<keyword evidence="13" id="KW-0472">Membrane</keyword>
<dbReference type="Proteomes" id="UP000241240">
    <property type="component" value="Genome"/>
</dbReference>
<keyword evidence="14" id="KW-1035">Host cytoplasm</keyword>
<dbReference type="GO" id="GO:0051027">
    <property type="term" value="P:DNA transport"/>
    <property type="evidence" value="ECO:0007669"/>
    <property type="project" value="InterPro"/>
</dbReference>
<comment type="similarity">
    <text evidence="4">Belongs to the begomovirus nuclear shuttle protein family.</text>
</comment>
<dbReference type="RefSeq" id="YP_009508141.1">
    <property type="nucleotide sequence ID" value="NC_038886.1"/>
</dbReference>
<dbReference type="GO" id="GO:0005198">
    <property type="term" value="F:structural molecule activity"/>
    <property type="evidence" value="ECO:0007669"/>
    <property type="project" value="InterPro"/>
</dbReference>
<proteinExistence type="inferred from homology"/>
<evidence type="ECO:0000256" key="7">
    <source>
        <dbReference type="ARBA" id="ARBA00022511"/>
    </source>
</evidence>
<keyword evidence="20" id="KW-1185">Reference proteome</keyword>
<dbReference type="GO" id="GO:0020002">
    <property type="term" value="C:host cell plasma membrane"/>
    <property type="evidence" value="ECO:0007669"/>
    <property type="project" value="UniProtKB-SubCell"/>
</dbReference>
<keyword evidence="11" id="KW-0916">Viral movement protein</keyword>
<evidence type="ECO:0000256" key="14">
    <source>
        <dbReference type="ARBA" id="ARBA00023200"/>
    </source>
</evidence>
<dbReference type="GeneID" id="37619453"/>
<keyword evidence="10" id="KW-1043">Host membrane</keyword>
<dbReference type="GO" id="GO:0030430">
    <property type="term" value="C:host cell cytoplasm"/>
    <property type="evidence" value="ECO:0007669"/>
    <property type="project" value="UniProtKB-SubCell"/>
</dbReference>
<evidence type="ECO:0000256" key="11">
    <source>
        <dbReference type="ARBA" id="ARBA00023031"/>
    </source>
</evidence>
<keyword evidence="7" id="KW-1032">Host cell membrane</keyword>
<comment type="subunit">
    <text evidence="16">Binds to single-stranded and double-stranded viral DNA. Interacts with the host nuclear shuttle interacting (NSI) protein. This interaction may allow NSP to recruit NSI monomers to the viral genome and thus regulate nuclear export of viral genome by NSP.</text>
</comment>
<evidence type="ECO:0000256" key="10">
    <source>
        <dbReference type="ARBA" id="ARBA00022870"/>
    </source>
</evidence>
<keyword evidence="8" id="KW-1048">Host nucleus</keyword>
<evidence type="ECO:0000256" key="15">
    <source>
        <dbReference type="ARBA" id="ARBA00025176"/>
    </source>
</evidence>
<dbReference type="EMBL" id="AM999982">
    <property type="protein sequence ID" value="CAQ53917.1"/>
    <property type="molecule type" value="Genomic_DNA"/>
</dbReference>
<evidence type="ECO:0000256" key="13">
    <source>
        <dbReference type="ARBA" id="ARBA00023136"/>
    </source>
</evidence>
<evidence type="ECO:0000256" key="2">
    <source>
        <dbReference type="ARBA" id="ARBA00004192"/>
    </source>
</evidence>
<dbReference type="InterPro" id="IPR000263">
    <property type="entry name" value="GV_A/BR1_coat"/>
</dbReference>
<name>C8TES3_9GEMI</name>
<evidence type="ECO:0000313" key="20">
    <source>
        <dbReference type="Proteomes" id="UP000241240"/>
    </source>
</evidence>
<accession>C8TES3</accession>
<dbReference type="GO" id="GO:0019028">
    <property type="term" value="C:viral capsid"/>
    <property type="evidence" value="ECO:0007669"/>
    <property type="project" value="InterPro"/>
</dbReference>
<comment type="subcellular location">
    <subcellularLocation>
        <location evidence="3">Host cell membrane</location>
        <topology evidence="3">Peripheral membrane protein</topology>
        <orientation evidence="3">Cytoplasmic side</orientation>
    </subcellularLocation>
    <subcellularLocation>
        <location evidence="2">Host cytoplasm</location>
    </subcellularLocation>
    <subcellularLocation>
        <location evidence="1">Host nucleus</location>
    </subcellularLocation>
</comment>
<evidence type="ECO:0000256" key="9">
    <source>
        <dbReference type="ARBA" id="ARBA00022581"/>
    </source>
</evidence>